<feature type="transmembrane region" description="Helical" evidence="7">
    <location>
        <begin position="332"/>
        <end position="351"/>
    </location>
</feature>
<evidence type="ECO:0000256" key="3">
    <source>
        <dbReference type="ARBA" id="ARBA00022692"/>
    </source>
</evidence>
<evidence type="ECO:0000256" key="4">
    <source>
        <dbReference type="ARBA" id="ARBA00022989"/>
    </source>
</evidence>
<evidence type="ECO:0000313" key="10">
    <source>
        <dbReference type="Proteomes" id="UP000799778"/>
    </source>
</evidence>
<evidence type="ECO:0000313" key="9">
    <source>
        <dbReference type="EMBL" id="KAF2020286.1"/>
    </source>
</evidence>
<organism evidence="9 10">
    <name type="scientific">Aaosphaeria arxii CBS 175.79</name>
    <dbReference type="NCBI Taxonomy" id="1450172"/>
    <lineage>
        <taxon>Eukaryota</taxon>
        <taxon>Fungi</taxon>
        <taxon>Dikarya</taxon>
        <taxon>Ascomycota</taxon>
        <taxon>Pezizomycotina</taxon>
        <taxon>Dothideomycetes</taxon>
        <taxon>Pleosporomycetidae</taxon>
        <taxon>Pleosporales</taxon>
        <taxon>Pleosporales incertae sedis</taxon>
        <taxon>Aaosphaeria</taxon>
    </lineage>
</organism>
<keyword evidence="3 7" id="KW-0812">Transmembrane</keyword>
<evidence type="ECO:0000256" key="6">
    <source>
        <dbReference type="SAM" id="MobiDB-lite"/>
    </source>
</evidence>
<dbReference type="PANTHER" id="PTHR43791">
    <property type="entry name" value="PERMEASE-RELATED"/>
    <property type="match status" value="1"/>
</dbReference>
<dbReference type="FunFam" id="1.20.1250.20:FF:000034">
    <property type="entry name" value="MFS general substrate transporter"/>
    <property type="match status" value="1"/>
</dbReference>
<evidence type="ECO:0000256" key="1">
    <source>
        <dbReference type="ARBA" id="ARBA00004141"/>
    </source>
</evidence>
<feature type="transmembrane region" description="Helical" evidence="7">
    <location>
        <begin position="293"/>
        <end position="312"/>
    </location>
</feature>
<feature type="transmembrane region" description="Helical" evidence="7">
    <location>
        <begin position="360"/>
        <end position="379"/>
    </location>
</feature>
<dbReference type="Proteomes" id="UP000799778">
    <property type="component" value="Unassembled WGS sequence"/>
</dbReference>
<keyword evidence="5 7" id="KW-0472">Membrane</keyword>
<feature type="transmembrane region" description="Helical" evidence="7">
    <location>
        <begin position="220"/>
        <end position="242"/>
    </location>
</feature>
<feature type="transmembrane region" description="Helical" evidence="7">
    <location>
        <begin position="57"/>
        <end position="75"/>
    </location>
</feature>
<protein>
    <submittedName>
        <fullName evidence="9">MFS general substrate transporter</fullName>
    </submittedName>
</protein>
<dbReference type="Gene3D" id="1.20.1250.20">
    <property type="entry name" value="MFS general substrate transporter like domains"/>
    <property type="match status" value="2"/>
</dbReference>
<dbReference type="Pfam" id="PF07690">
    <property type="entry name" value="MFS_1"/>
    <property type="match status" value="1"/>
</dbReference>
<sequence length="517" mass="57654">MTTTDAVEAPNDVKRVSTNEDNKIEDVHEKQASSDNDAEAHHIQIPEAEANRILRKVDVRLVPILSLLYLVAFIDRSNIGNAKIAGLTDDLNMHGLQYNTAVTLFFVPYTLLEVPSNIVLKMMRPSHWMAILMFSWGLVMTLMGIVNSYSGLLAARWFLGVAESGFFPAATFLLTLWYRRYEVQRRMAVFYVAASLSGAFSGLLAYGIQKLDGRSGLSGWQWIFLIEGLVPVALALIIWKILPDSPETASFLTQPERDFLVNRLADETGSGAGKVTNQDKIKKHHIIAGLSDWKIWAAIVIFWGNTCGVYGFTATVPTVIRELGYSAANAQLLTIPIYVFSSILTLIFAWYSDRLRVRSPFIAVGFSIAACGFIAQLAIPHPKYPGLTYAFLFPVAGGLYCPFICLVAWIANSLAPSSKRAVGMALLISVGNMGGIMGSNIYLAREAPKYRTGFGVSLTMCVLSVLMTFVLRWGYDRENKRRDQLFRDNTEEEIRARYSEQELLDLGDKSPFYRYTL</sequence>
<dbReference type="InterPro" id="IPR036259">
    <property type="entry name" value="MFS_trans_sf"/>
</dbReference>
<feature type="transmembrane region" description="Helical" evidence="7">
    <location>
        <begin position="454"/>
        <end position="475"/>
    </location>
</feature>
<evidence type="ECO:0000259" key="8">
    <source>
        <dbReference type="PROSITE" id="PS50850"/>
    </source>
</evidence>
<keyword evidence="4 7" id="KW-1133">Transmembrane helix</keyword>
<proteinExistence type="predicted"/>
<dbReference type="PROSITE" id="PS50850">
    <property type="entry name" value="MFS"/>
    <property type="match status" value="1"/>
</dbReference>
<keyword evidence="10" id="KW-1185">Reference proteome</keyword>
<keyword evidence="2" id="KW-0813">Transport</keyword>
<name>A0A6A5Y4V1_9PLEO</name>
<dbReference type="GeneID" id="54278488"/>
<dbReference type="FunFam" id="1.20.1250.20:FF:000013">
    <property type="entry name" value="MFS general substrate transporter"/>
    <property type="match status" value="1"/>
</dbReference>
<dbReference type="PANTHER" id="PTHR43791:SF18">
    <property type="entry name" value="NICOTINIC ACID TRANSPORTER TNA1, PUTATIVE (AFU_ORTHOLOGUE AFUA_3G03820)-RELATED"/>
    <property type="match status" value="1"/>
</dbReference>
<feature type="transmembrane region" description="Helical" evidence="7">
    <location>
        <begin position="126"/>
        <end position="145"/>
    </location>
</feature>
<dbReference type="InterPro" id="IPR020846">
    <property type="entry name" value="MFS_dom"/>
</dbReference>
<evidence type="ECO:0000256" key="2">
    <source>
        <dbReference type="ARBA" id="ARBA00022448"/>
    </source>
</evidence>
<feature type="transmembrane region" description="Helical" evidence="7">
    <location>
        <begin position="422"/>
        <end position="442"/>
    </location>
</feature>
<feature type="transmembrane region" description="Helical" evidence="7">
    <location>
        <begin position="95"/>
        <end position="114"/>
    </location>
</feature>
<accession>A0A6A5Y4V1</accession>
<dbReference type="RefSeq" id="XP_033388625.1">
    <property type="nucleotide sequence ID" value="XM_033521091.1"/>
</dbReference>
<evidence type="ECO:0000256" key="5">
    <source>
        <dbReference type="ARBA" id="ARBA00023136"/>
    </source>
</evidence>
<feature type="transmembrane region" description="Helical" evidence="7">
    <location>
        <begin position="189"/>
        <end position="208"/>
    </location>
</feature>
<feature type="domain" description="Major facilitator superfamily (MFS) profile" evidence="8">
    <location>
        <begin position="61"/>
        <end position="476"/>
    </location>
</feature>
<dbReference type="OrthoDB" id="2962993at2759"/>
<feature type="transmembrane region" description="Helical" evidence="7">
    <location>
        <begin position="391"/>
        <end position="410"/>
    </location>
</feature>
<dbReference type="SUPFAM" id="SSF103473">
    <property type="entry name" value="MFS general substrate transporter"/>
    <property type="match status" value="1"/>
</dbReference>
<gene>
    <name evidence="9" type="ORF">BU24DRAFT_136383</name>
</gene>
<dbReference type="GO" id="GO:0022857">
    <property type="term" value="F:transmembrane transporter activity"/>
    <property type="evidence" value="ECO:0007669"/>
    <property type="project" value="InterPro"/>
</dbReference>
<dbReference type="InterPro" id="IPR011701">
    <property type="entry name" value="MFS"/>
</dbReference>
<feature type="transmembrane region" description="Helical" evidence="7">
    <location>
        <begin position="157"/>
        <end position="177"/>
    </location>
</feature>
<feature type="region of interest" description="Disordered" evidence="6">
    <location>
        <begin position="1"/>
        <end position="40"/>
    </location>
</feature>
<dbReference type="AlphaFoldDB" id="A0A6A5Y4V1"/>
<dbReference type="GO" id="GO:0016020">
    <property type="term" value="C:membrane"/>
    <property type="evidence" value="ECO:0007669"/>
    <property type="project" value="UniProtKB-SubCell"/>
</dbReference>
<dbReference type="EMBL" id="ML978067">
    <property type="protein sequence ID" value="KAF2020286.1"/>
    <property type="molecule type" value="Genomic_DNA"/>
</dbReference>
<evidence type="ECO:0000256" key="7">
    <source>
        <dbReference type="SAM" id="Phobius"/>
    </source>
</evidence>
<feature type="compositionally biased region" description="Basic and acidic residues" evidence="6">
    <location>
        <begin position="11"/>
        <end position="40"/>
    </location>
</feature>
<comment type="subcellular location">
    <subcellularLocation>
        <location evidence="1">Membrane</location>
        <topology evidence="1">Multi-pass membrane protein</topology>
    </subcellularLocation>
</comment>
<reference evidence="9" key="1">
    <citation type="journal article" date="2020" name="Stud. Mycol.">
        <title>101 Dothideomycetes genomes: a test case for predicting lifestyles and emergence of pathogens.</title>
        <authorList>
            <person name="Haridas S."/>
            <person name="Albert R."/>
            <person name="Binder M."/>
            <person name="Bloem J."/>
            <person name="Labutti K."/>
            <person name="Salamov A."/>
            <person name="Andreopoulos B."/>
            <person name="Baker S."/>
            <person name="Barry K."/>
            <person name="Bills G."/>
            <person name="Bluhm B."/>
            <person name="Cannon C."/>
            <person name="Castanera R."/>
            <person name="Culley D."/>
            <person name="Daum C."/>
            <person name="Ezra D."/>
            <person name="Gonzalez J."/>
            <person name="Henrissat B."/>
            <person name="Kuo A."/>
            <person name="Liang C."/>
            <person name="Lipzen A."/>
            <person name="Lutzoni F."/>
            <person name="Magnuson J."/>
            <person name="Mondo S."/>
            <person name="Nolan M."/>
            <person name="Ohm R."/>
            <person name="Pangilinan J."/>
            <person name="Park H.-J."/>
            <person name="Ramirez L."/>
            <person name="Alfaro M."/>
            <person name="Sun H."/>
            <person name="Tritt A."/>
            <person name="Yoshinaga Y."/>
            <person name="Zwiers L.-H."/>
            <person name="Turgeon B."/>
            <person name="Goodwin S."/>
            <person name="Spatafora J."/>
            <person name="Crous P."/>
            <person name="Grigoriev I."/>
        </authorList>
    </citation>
    <scope>NUCLEOTIDE SEQUENCE</scope>
    <source>
        <strain evidence="9">CBS 175.79</strain>
    </source>
</reference>